<protein>
    <submittedName>
        <fullName evidence="2">Uncharacterized protein</fullName>
    </submittedName>
</protein>
<dbReference type="GeneID" id="13724840"/>
<proteinExistence type="predicted"/>
<sequence>MEASQIMSWKKLQDEYYKNIEKFEESINSLEKSSNEIKKIYSQVMEKSKDGSTKTRKEFATLWLEHINVENTSSFSEIKDEYETFLKGPLPSVSDYKNFEATLNHKLCQKPISLLDAYADYMKGFFDAWKETWKNKT</sequence>
<dbReference type="RefSeq" id="WP_014963079.1">
    <property type="nucleotide sequence ID" value="NC_018655.1"/>
</dbReference>
<keyword evidence="3" id="KW-1185">Reference proteome</keyword>
<dbReference type="KEGG" id="nkr:NKOR_04010"/>
<dbReference type="PATRIC" id="fig|1229908.8.peg.868"/>
<dbReference type="EMBL" id="CP003842">
    <property type="protein sequence ID" value="AFS80692.1"/>
    <property type="molecule type" value="Genomic_DNA"/>
</dbReference>
<accession>K0B6C5</accession>
<evidence type="ECO:0000256" key="1">
    <source>
        <dbReference type="SAM" id="Coils"/>
    </source>
</evidence>
<feature type="coiled-coil region" evidence="1">
    <location>
        <begin position="13"/>
        <end position="40"/>
    </location>
</feature>
<evidence type="ECO:0000313" key="3">
    <source>
        <dbReference type="Proteomes" id="UP000006101"/>
    </source>
</evidence>
<reference evidence="2 3" key="1">
    <citation type="journal article" date="2012" name="J. Bacteriol.">
        <title>Draft Genome Sequence of an Ammonia-Oxidizing Archaeon, "Candidatus Nitrosopumilus koreensis" AR1, from Marine Sediment.</title>
        <authorList>
            <person name="Park S.J."/>
            <person name="Kim J.G."/>
            <person name="Jung M.Y."/>
            <person name="Kim S.J."/>
            <person name="Cha I.T."/>
            <person name="Kwon K."/>
            <person name="Lee J.H."/>
            <person name="Rhee S.K."/>
        </authorList>
    </citation>
    <scope>NUCLEOTIDE SEQUENCE [LARGE SCALE GENOMIC DNA]</scope>
    <source>
        <strain evidence="2 3">AR1</strain>
    </source>
</reference>
<dbReference type="AlphaFoldDB" id="K0B6C5"/>
<evidence type="ECO:0000313" key="2">
    <source>
        <dbReference type="EMBL" id="AFS80692.1"/>
    </source>
</evidence>
<gene>
    <name evidence="2" type="ORF">NKOR_04010</name>
</gene>
<dbReference type="STRING" id="1229908.NKOR_04010"/>
<name>K0B6C5_9ARCH</name>
<dbReference type="HOGENOM" id="CLU_1860613_0_0_2"/>
<keyword evidence="1" id="KW-0175">Coiled coil</keyword>
<organism evidence="2 3">
    <name type="scientific">Candidatus Nitrosopumilus koreensis AR1</name>
    <dbReference type="NCBI Taxonomy" id="1229908"/>
    <lineage>
        <taxon>Archaea</taxon>
        <taxon>Nitrososphaerota</taxon>
        <taxon>Nitrososphaeria</taxon>
        <taxon>Nitrosopumilales</taxon>
        <taxon>Nitrosopumilaceae</taxon>
        <taxon>Nitrosopumilus</taxon>
    </lineage>
</organism>
<dbReference type="Proteomes" id="UP000006101">
    <property type="component" value="Chromosome"/>
</dbReference>